<proteinExistence type="predicted"/>
<reference evidence="1" key="1">
    <citation type="submission" date="2019-08" db="EMBL/GenBank/DDBJ databases">
        <authorList>
            <person name="Kucharzyk K."/>
            <person name="Murdoch R.W."/>
            <person name="Higgins S."/>
            <person name="Loffler F."/>
        </authorList>
    </citation>
    <scope>NUCLEOTIDE SEQUENCE</scope>
</reference>
<dbReference type="EMBL" id="VSSQ01029045">
    <property type="protein sequence ID" value="MPM79007.1"/>
    <property type="molecule type" value="Genomic_DNA"/>
</dbReference>
<protein>
    <submittedName>
        <fullName evidence="1">Uncharacterized protein</fullName>
    </submittedName>
</protein>
<dbReference type="AlphaFoldDB" id="A0A645CQ12"/>
<sequence length="108" mass="11765">MTGVQVQIAVTALYIAPEHTLHHCHPDKGGGTGSDLRLIETGSGNLSIDLFSAFHLEKFIFNRSVTVQTLLKPFHTVEQQIGFKSMACTGRRYRPGRGGPAGNTFDPL</sequence>
<gene>
    <name evidence="1" type="ORF">SDC9_126023</name>
</gene>
<accession>A0A645CQ12</accession>
<comment type="caution">
    <text evidence="1">The sequence shown here is derived from an EMBL/GenBank/DDBJ whole genome shotgun (WGS) entry which is preliminary data.</text>
</comment>
<evidence type="ECO:0000313" key="1">
    <source>
        <dbReference type="EMBL" id="MPM79007.1"/>
    </source>
</evidence>
<name>A0A645CQ12_9ZZZZ</name>
<organism evidence="1">
    <name type="scientific">bioreactor metagenome</name>
    <dbReference type="NCBI Taxonomy" id="1076179"/>
    <lineage>
        <taxon>unclassified sequences</taxon>
        <taxon>metagenomes</taxon>
        <taxon>ecological metagenomes</taxon>
    </lineage>
</organism>